<dbReference type="Gene3D" id="3.20.20.80">
    <property type="entry name" value="Glycosidases"/>
    <property type="match status" value="1"/>
</dbReference>
<evidence type="ECO:0000256" key="1">
    <source>
        <dbReference type="SAM" id="MobiDB-lite"/>
    </source>
</evidence>
<proteinExistence type="predicted"/>
<organism evidence="4 5">
    <name type="scientific">Kibdelosporangium lantanae</name>
    <dbReference type="NCBI Taxonomy" id="1497396"/>
    <lineage>
        <taxon>Bacteria</taxon>
        <taxon>Bacillati</taxon>
        <taxon>Actinomycetota</taxon>
        <taxon>Actinomycetes</taxon>
        <taxon>Pseudonocardiales</taxon>
        <taxon>Pseudonocardiaceae</taxon>
        <taxon>Kibdelosporangium</taxon>
    </lineage>
</organism>
<dbReference type="PANTHER" id="PTHR42976:SF1">
    <property type="entry name" value="GH18 DOMAIN-CONTAINING PROTEIN-RELATED"/>
    <property type="match status" value="1"/>
</dbReference>
<evidence type="ECO:0000256" key="2">
    <source>
        <dbReference type="SAM" id="SignalP"/>
    </source>
</evidence>
<name>A0ABW3MEE8_9PSEU</name>
<feature type="domain" description="GH18" evidence="3">
    <location>
        <begin position="37"/>
        <end position="207"/>
    </location>
</feature>
<dbReference type="SUPFAM" id="SSF51445">
    <property type="entry name" value="(Trans)glycosidases"/>
    <property type="match status" value="1"/>
</dbReference>
<dbReference type="InterPro" id="IPR001223">
    <property type="entry name" value="Glyco_hydro18_cat"/>
</dbReference>
<dbReference type="Proteomes" id="UP001597045">
    <property type="component" value="Unassembled WGS sequence"/>
</dbReference>
<keyword evidence="5" id="KW-1185">Reference proteome</keyword>
<gene>
    <name evidence="4" type="ORF">ACFQ1S_24320</name>
</gene>
<dbReference type="PROSITE" id="PS51910">
    <property type="entry name" value="GH18_2"/>
    <property type="match status" value="1"/>
</dbReference>
<reference evidence="5" key="1">
    <citation type="journal article" date="2019" name="Int. J. Syst. Evol. Microbiol.">
        <title>The Global Catalogue of Microorganisms (GCM) 10K type strain sequencing project: providing services to taxonomists for standard genome sequencing and annotation.</title>
        <authorList>
            <consortium name="The Broad Institute Genomics Platform"/>
            <consortium name="The Broad Institute Genome Sequencing Center for Infectious Disease"/>
            <person name="Wu L."/>
            <person name="Ma J."/>
        </authorList>
    </citation>
    <scope>NUCLEOTIDE SEQUENCE [LARGE SCALE GENOMIC DNA]</scope>
    <source>
        <strain evidence="5">JCM 31486</strain>
    </source>
</reference>
<accession>A0ABW3MEE8</accession>
<evidence type="ECO:0000313" key="4">
    <source>
        <dbReference type="EMBL" id="MFD1048433.1"/>
    </source>
</evidence>
<sequence length="207" mass="21405">MASPAIKAVVSAAVGLTSLFTVPAAQAAPMAPAAFPAHYAAPYLELSNDTVGDMAADQKATGLNHYTLAFLIPKSGCTPQWENGNYALGSFKSQIASLQSSGGDVIISFGGAEGGELALTCTNQDNLQAAYANVVRTYNVHQLDFDIEGGPLNNKASVTRRNKALAALQKADPSVKVDFTLPVDPGGLPSTSQVRPASGLPCRGSLR</sequence>
<protein>
    <recommendedName>
        <fullName evidence="3">GH18 domain-containing protein</fullName>
    </recommendedName>
</protein>
<dbReference type="EMBL" id="JBHTIS010001591">
    <property type="protein sequence ID" value="MFD1048433.1"/>
    <property type="molecule type" value="Genomic_DNA"/>
</dbReference>
<feature type="region of interest" description="Disordered" evidence="1">
    <location>
        <begin position="185"/>
        <end position="207"/>
    </location>
</feature>
<feature type="chain" id="PRO_5046479435" description="GH18 domain-containing protein" evidence="2">
    <location>
        <begin position="28"/>
        <end position="207"/>
    </location>
</feature>
<keyword evidence="2" id="KW-0732">Signal</keyword>
<dbReference type="InterPro" id="IPR017853">
    <property type="entry name" value="GH"/>
</dbReference>
<evidence type="ECO:0000259" key="3">
    <source>
        <dbReference type="PROSITE" id="PS51910"/>
    </source>
</evidence>
<dbReference type="InterPro" id="IPR052750">
    <property type="entry name" value="GH18_Chitinase"/>
</dbReference>
<evidence type="ECO:0000313" key="5">
    <source>
        <dbReference type="Proteomes" id="UP001597045"/>
    </source>
</evidence>
<comment type="caution">
    <text evidence="4">The sequence shown here is derived from an EMBL/GenBank/DDBJ whole genome shotgun (WGS) entry which is preliminary data.</text>
</comment>
<feature type="signal peptide" evidence="2">
    <location>
        <begin position="1"/>
        <end position="27"/>
    </location>
</feature>
<dbReference type="PANTHER" id="PTHR42976">
    <property type="entry name" value="BIFUNCTIONAL CHITINASE/LYSOZYME-RELATED"/>
    <property type="match status" value="1"/>
</dbReference>